<dbReference type="SUPFAM" id="SSF158791">
    <property type="entry name" value="MgtE N-terminal domain-like"/>
    <property type="match status" value="1"/>
</dbReference>
<evidence type="ECO:0000256" key="2">
    <source>
        <dbReference type="SAM" id="MobiDB-lite"/>
    </source>
</evidence>
<keyword evidence="3" id="KW-0732">Signal</keyword>
<accession>A0A840XTH1</accession>
<keyword evidence="4" id="KW-0966">Cell projection</keyword>
<keyword evidence="5" id="KW-1185">Reference proteome</keyword>
<comment type="caution">
    <text evidence="4">The sequence shown here is derived from an EMBL/GenBank/DDBJ whole genome shotgun (WGS) entry which is preliminary data.</text>
</comment>
<dbReference type="Proteomes" id="UP000562254">
    <property type="component" value="Unassembled WGS sequence"/>
</dbReference>
<proteinExistence type="predicted"/>
<feature type="chain" id="PRO_5032358542" evidence="3">
    <location>
        <begin position="25"/>
        <end position="219"/>
    </location>
</feature>
<evidence type="ECO:0000256" key="1">
    <source>
        <dbReference type="SAM" id="Coils"/>
    </source>
</evidence>
<dbReference type="AlphaFoldDB" id="A0A840XTH1"/>
<sequence>MARPRLLPLAICAMAGLMVVKAQALFAGLSGQGAARIVAPARAADPPPAVAPPPAPPAPAAPAPARTAPAAAQAVTGGADPAVEAERALLEQLRARRTEIEAREQAVAAQEVVLQATERRLARRIEELAALQQRLEALDRARAEREESGWRGLVRTYEAMRPRDAAAIFDDLEMPVLVEILDRMGERKAAPVIGAMRPERARLVTAELARHRARRTAAD</sequence>
<reference evidence="4 5" key="1">
    <citation type="submission" date="2020-08" db="EMBL/GenBank/DDBJ databases">
        <title>Genomic Encyclopedia of Type Strains, Phase IV (KMG-IV): sequencing the most valuable type-strain genomes for metagenomic binning, comparative biology and taxonomic classification.</title>
        <authorList>
            <person name="Goeker M."/>
        </authorList>
    </citation>
    <scope>NUCLEOTIDE SEQUENCE [LARGE SCALE GENOMIC DNA]</scope>
    <source>
        <strain evidence="4 5">DSM 25895</strain>
    </source>
</reference>
<keyword evidence="1" id="KW-0175">Coiled coil</keyword>
<evidence type="ECO:0000256" key="3">
    <source>
        <dbReference type="SAM" id="SignalP"/>
    </source>
</evidence>
<feature type="region of interest" description="Disordered" evidence="2">
    <location>
        <begin position="44"/>
        <end position="78"/>
    </location>
</feature>
<keyword evidence="4" id="KW-0282">Flagellum</keyword>
<feature type="signal peptide" evidence="3">
    <location>
        <begin position="1"/>
        <end position="24"/>
    </location>
</feature>
<gene>
    <name evidence="4" type="ORF">FHS88_004016</name>
</gene>
<keyword evidence="4" id="KW-0969">Cilium</keyword>
<organism evidence="4 5">
    <name type="scientific">Neoroseomonas alkaliterrae</name>
    <dbReference type="NCBI Taxonomy" id="1452450"/>
    <lineage>
        <taxon>Bacteria</taxon>
        <taxon>Pseudomonadati</taxon>
        <taxon>Pseudomonadota</taxon>
        <taxon>Alphaproteobacteria</taxon>
        <taxon>Acetobacterales</taxon>
        <taxon>Acetobacteraceae</taxon>
        <taxon>Neoroseomonas</taxon>
    </lineage>
</organism>
<dbReference type="EMBL" id="JACIJE010000020">
    <property type="protein sequence ID" value="MBB5691855.1"/>
    <property type="molecule type" value="Genomic_DNA"/>
</dbReference>
<name>A0A840XTH1_9PROT</name>
<protein>
    <submittedName>
        <fullName evidence="4">Flagellar motility protein MotE (MotC chaperone)</fullName>
    </submittedName>
</protein>
<evidence type="ECO:0000313" key="5">
    <source>
        <dbReference type="Proteomes" id="UP000562254"/>
    </source>
</evidence>
<feature type="coiled-coil region" evidence="1">
    <location>
        <begin position="83"/>
        <end position="148"/>
    </location>
</feature>
<feature type="compositionally biased region" description="Pro residues" evidence="2">
    <location>
        <begin position="45"/>
        <end position="62"/>
    </location>
</feature>
<dbReference type="RefSeq" id="WP_184487234.1">
    <property type="nucleotide sequence ID" value="NZ_JACIJE010000020.1"/>
</dbReference>
<evidence type="ECO:0000313" key="4">
    <source>
        <dbReference type="EMBL" id="MBB5691855.1"/>
    </source>
</evidence>
<feature type="compositionally biased region" description="Low complexity" evidence="2">
    <location>
        <begin position="63"/>
        <end position="78"/>
    </location>
</feature>